<evidence type="ECO:0000313" key="1">
    <source>
        <dbReference type="EMBL" id="OTA29241.1"/>
    </source>
</evidence>
<gene>
    <name evidence="1" type="ORF">B9T39_03745</name>
</gene>
<accession>A0A1Y2SXM8</accession>
<proteinExistence type="predicted"/>
<organism evidence="1 2">
    <name type="scientific">Alloscardovia macacae</name>
    <dbReference type="NCBI Taxonomy" id="1160091"/>
    <lineage>
        <taxon>Bacteria</taxon>
        <taxon>Bacillati</taxon>
        <taxon>Actinomycetota</taxon>
        <taxon>Actinomycetes</taxon>
        <taxon>Bifidobacteriales</taxon>
        <taxon>Bifidobacteriaceae</taxon>
        <taxon>Alloscardovia</taxon>
    </lineage>
</organism>
<dbReference type="AlphaFoldDB" id="A0A1Y2SXM8"/>
<name>A0A1Y2SXM8_9BIFI</name>
<comment type="caution">
    <text evidence="1">The sequence shown here is derived from an EMBL/GenBank/DDBJ whole genome shotgun (WGS) entry which is preliminary data.</text>
</comment>
<dbReference type="Proteomes" id="UP000243540">
    <property type="component" value="Unassembled WGS sequence"/>
</dbReference>
<reference evidence="1 2" key="1">
    <citation type="submission" date="2017-04" db="EMBL/GenBank/DDBJ databases">
        <title>Draft genome sequences of Alloscardovia macacae UMA81211 and UMA81212 isolated from the feces of a rhesus macaque (Macaca mulatta).</title>
        <authorList>
            <person name="Albert K."/>
            <person name="Sela D.A."/>
        </authorList>
    </citation>
    <scope>NUCLEOTIDE SEQUENCE [LARGE SCALE GENOMIC DNA]</scope>
    <source>
        <strain evidence="1 2">UMA81212</strain>
    </source>
</reference>
<protein>
    <submittedName>
        <fullName evidence="1">Uncharacterized protein</fullName>
    </submittedName>
</protein>
<evidence type="ECO:0000313" key="2">
    <source>
        <dbReference type="Proteomes" id="UP000243540"/>
    </source>
</evidence>
<dbReference type="EMBL" id="NEKC01000007">
    <property type="protein sequence ID" value="OTA29241.1"/>
    <property type="molecule type" value="Genomic_DNA"/>
</dbReference>
<sequence>MKGKLELNKGALDRMVYQNERFASRVQSAAENAKAAPSVKVARFDNYGKHNGRWRVGISDWAGKELKHGTVTQTVKGIHI</sequence>
<dbReference type="STRING" id="1160091.B9T39_03745"/>